<dbReference type="AlphaFoldDB" id="A0A832EBP9"/>
<accession>A0A832EBP9</accession>
<evidence type="ECO:0000313" key="2">
    <source>
        <dbReference type="EMBL" id="HFK98527.1"/>
    </source>
</evidence>
<dbReference type="CDD" id="cd00038">
    <property type="entry name" value="CAP_ED"/>
    <property type="match status" value="1"/>
</dbReference>
<evidence type="ECO:0000259" key="1">
    <source>
        <dbReference type="PROSITE" id="PS50042"/>
    </source>
</evidence>
<dbReference type="InterPro" id="IPR022744">
    <property type="entry name" value="MeTrfase_dom_put"/>
</dbReference>
<dbReference type="InterPro" id="IPR014710">
    <property type="entry name" value="RmlC-like_jellyroll"/>
</dbReference>
<dbReference type="SUPFAM" id="SSF53335">
    <property type="entry name" value="S-adenosyl-L-methionine-dependent methyltransferases"/>
    <property type="match status" value="1"/>
</dbReference>
<comment type="caution">
    <text evidence="2">The sequence shown here is derived from an EMBL/GenBank/DDBJ whole genome shotgun (WGS) entry which is preliminary data.</text>
</comment>
<dbReference type="EMBL" id="DSTK01000040">
    <property type="protein sequence ID" value="HFK98527.1"/>
    <property type="molecule type" value="Genomic_DNA"/>
</dbReference>
<sequence length="492" mass="56494">MERLHLMERPHDVLESVGHKAVYAKGEKILVRGDRERCLYYVEQGAVEVAFGQNGTTIAVAYIGPGEFFGETGFFDGVSRVRDVRATEPTVLRLMDWESMEGLRRADPHRYSALITDVARSVCSKFRRVLEEREPLTAYAASLSTGRRQFHEARPVPEEFFRTRPGALIHEVVEKTKAELFDLSYALQQAKADREPHVLQERCTAILNALNDSLRDLEPLVARSEFQDYAWGYVFKEIFPYFMRSRFAERAYYKPKGYAGDFLMMEMIYQNRPEGDGKLGLLVDAWCLNSPASRAVRGRRSLLAEELLRRTLRDFSSDGTIRILNLACGSSRELFDFLKECPSDDRVEATCMDADVEALHYTDTTVNTFSHRARIRYLNDNAVRWALGRNRQRLDPQDIIYSAGLTDYLDRRLFTALVTRCHEHLKPGGCLIIGNFAPNNPNKAVMDHILHWRLIHRSEKELRDIFAETPFGDRVTILSEPEGINLFAVARR</sequence>
<reference evidence="2" key="1">
    <citation type="journal article" date="2020" name="mSystems">
        <title>Genome- and Community-Level Interaction Insights into Carbon Utilization and Element Cycling Functions of Hydrothermarchaeota in Hydrothermal Sediment.</title>
        <authorList>
            <person name="Zhou Z."/>
            <person name="Liu Y."/>
            <person name="Xu W."/>
            <person name="Pan J."/>
            <person name="Luo Z.H."/>
            <person name="Li M."/>
        </authorList>
    </citation>
    <scope>NUCLEOTIDE SEQUENCE [LARGE SCALE GENOMIC DNA]</scope>
    <source>
        <strain evidence="2">SpSt-456</strain>
    </source>
</reference>
<dbReference type="InterPro" id="IPR029063">
    <property type="entry name" value="SAM-dependent_MTases_sf"/>
</dbReference>
<proteinExistence type="predicted"/>
<dbReference type="SMART" id="SM00100">
    <property type="entry name" value="cNMP"/>
    <property type="match status" value="1"/>
</dbReference>
<gene>
    <name evidence="2" type="ORF">ENS06_14535</name>
</gene>
<feature type="domain" description="Cyclic nucleotide-binding" evidence="1">
    <location>
        <begin position="23"/>
        <end position="121"/>
    </location>
</feature>
<dbReference type="Gene3D" id="3.40.50.150">
    <property type="entry name" value="Vaccinia Virus protein VP39"/>
    <property type="match status" value="1"/>
</dbReference>
<name>A0A832EBP9_9BACT</name>
<organism evidence="2">
    <name type="scientific">Desulfacinum infernum</name>
    <dbReference type="NCBI Taxonomy" id="35837"/>
    <lineage>
        <taxon>Bacteria</taxon>
        <taxon>Pseudomonadati</taxon>
        <taxon>Thermodesulfobacteriota</taxon>
        <taxon>Syntrophobacteria</taxon>
        <taxon>Syntrophobacterales</taxon>
        <taxon>Syntrophobacteraceae</taxon>
        <taxon>Desulfacinum</taxon>
    </lineage>
</organism>
<dbReference type="PROSITE" id="PS50042">
    <property type="entry name" value="CNMP_BINDING_3"/>
    <property type="match status" value="1"/>
</dbReference>
<dbReference type="InterPro" id="IPR000595">
    <property type="entry name" value="cNMP-bd_dom"/>
</dbReference>
<dbReference type="Pfam" id="PF12147">
    <property type="entry name" value="Methyltransf_20"/>
    <property type="match status" value="1"/>
</dbReference>
<protein>
    <submittedName>
        <fullName evidence="2">Cyclic nucleotide-binding domain-containing protein</fullName>
    </submittedName>
</protein>
<dbReference type="Pfam" id="PF00027">
    <property type="entry name" value="cNMP_binding"/>
    <property type="match status" value="1"/>
</dbReference>
<dbReference type="SUPFAM" id="SSF51206">
    <property type="entry name" value="cAMP-binding domain-like"/>
    <property type="match status" value="1"/>
</dbReference>
<dbReference type="InterPro" id="IPR018490">
    <property type="entry name" value="cNMP-bd_dom_sf"/>
</dbReference>
<dbReference type="Gene3D" id="2.60.120.10">
    <property type="entry name" value="Jelly Rolls"/>
    <property type="match status" value="1"/>
</dbReference>